<evidence type="ECO:0000313" key="5">
    <source>
        <dbReference type="EMBL" id="KAK0428934.1"/>
    </source>
</evidence>
<dbReference type="CDD" id="cd00190">
    <property type="entry name" value="Tryp_SPc"/>
    <property type="match status" value="1"/>
</dbReference>
<dbReference type="PANTHER" id="PTHR24253">
    <property type="entry name" value="TRANSMEMBRANE PROTEASE SERINE"/>
    <property type="match status" value="1"/>
</dbReference>
<evidence type="ECO:0000256" key="2">
    <source>
        <dbReference type="RuleBase" id="RU363034"/>
    </source>
</evidence>
<sequence>MQVLIEALLLFGLMATVFTKNSIVGPGSRASTPGDHPYFASLVTVSTNQKFCGASIIGSRWILTAAHCLMPDGKLFQKGQFEVMVGHHSKRQDWYAVKRIKLRTKYNDLNAGNDVAILETDRNITFKENVQPICVAGFDIEAGEPALTMGFGYTIPGIDSHSKRMLEIDGTILDAEKCGITHGFNNREGLCFLANGGSPCSGDSGGPIVDKYGIFQHGLHHGVYPGCKIGPPSFGHRVSSMDTCLFIALTTRGEVECRKEYEC</sequence>
<evidence type="ECO:0000313" key="6">
    <source>
        <dbReference type="Proteomes" id="UP001175271"/>
    </source>
</evidence>
<name>A0AA39ITK8_9BILA</name>
<keyword evidence="2" id="KW-0645">Protease</keyword>
<feature type="signal peptide" evidence="3">
    <location>
        <begin position="1"/>
        <end position="19"/>
    </location>
</feature>
<feature type="domain" description="Peptidase S1" evidence="4">
    <location>
        <begin position="23"/>
        <end position="263"/>
    </location>
</feature>
<dbReference type="EMBL" id="JAUCMV010000001">
    <property type="protein sequence ID" value="KAK0428934.1"/>
    <property type="molecule type" value="Genomic_DNA"/>
</dbReference>
<dbReference type="PROSITE" id="PS00134">
    <property type="entry name" value="TRYPSIN_HIS"/>
    <property type="match status" value="1"/>
</dbReference>
<evidence type="ECO:0000256" key="3">
    <source>
        <dbReference type="SAM" id="SignalP"/>
    </source>
</evidence>
<keyword evidence="6" id="KW-1185">Reference proteome</keyword>
<dbReference type="Proteomes" id="UP001175271">
    <property type="component" value="Unassembled WGS sequence"/>
</dbReference>
<evidence type="ECO:0000259" key="4">
    <source>
        <dbReference type="PROSITE" id="PS50240"/>
    </source>
</evidence>
<gene>
    <name evidence="5" type="ORF">QR680_011090</name>
</gene>
<dbReference type="InterPro" id="IPR043504">
    <property type="entry name" value="Peptidase_S1_PA_chymotrypsin"/>
</dbReference>
<dbReference type="PANTHER" id="PTHR24253:SF153">
    <property type="entry name" value="SERINE PROTEASE HEPSIN"/>
    <property type="match status" value="1"/>
</dbReference>
<dbReference type="SUPFAM" id="SSF50494">
    <property type="entry name" value="Trypsin-like serine proteases"/>
    <property type="match status" value="1"/>
</dbReference>
<accession>A0AA39ITK8</accession>
<dbReference type="PROSITE" id="PS00135">
    <property type="entry name" value="TRYPSIN_SER"/>
    <property type="match status" value="1"/>
</dbReference>
<reference evidence="5" key="1">
    <citation type="submission" date="2023-06" db="EMBL/GenBank/DDBJ databases">
        <title>Genomic analysis of the entomopathogenic nematode Steinernema hermaphroditum.</title>
        <authorList>
            <person name="Schwarz E.M."/>
            <person name="Heppert J.K."/>
            <person name="Baniya A."/>
            <person name="Schwartz H.T."/>
            <person name="Tan C.-H."/>
            <person name="Antoshechkin I."/>
            <person name="Sternberg P.W."/>
            <person name="Goodrich-Blair H."/>
            <person name="Dillman A.R."/>
        </authorList>
    </citation>
    <scope>NUCLEOTIDE SEQUENCE</scope>
    <source>
        <strain evidence="5">PS9179</strain>
        <tissue evidence="5">Whole animal</tissue>
    </source>
</reference>
<protein>
    <recommendedName>
        <fullName evidence="4">Peptidase S1 domain-containing protein</fullName>
    </recommendedName>
</protein>
<dbReference type="InterPro" id="IPR018114">
    <property type="entry name" value="TRYPSIN_HIS"/>
</dbReference>
<dbReference type="SMART" id="SM00020">
    <property type="entry name" value="Tryp_SPc"/>
    <property type="match status" value="1"/>
</dbReference>
<keyword evidence="3" id="KW-0732">Signal</keyword>
<dbReference type="PRINTS" id="PR00722">
    <property type="entry name" value="CHYMOTRYPSIN"/>
</dbReference>
<proteinExistence type="predicted"/>
<keyword evidence="2" id="KW-0720">Serine protease</keyword>
<dbReference type="FunFam" id="2.40.10.10:FF:000068">
    <property type="entry name" value="transmembrane protease serine 2"/>
    <property type="match status" value="1"/>
</dbReference>
<dbReference type="Gene3D" id="2.40.10.10">
    <property type="entry name" value="Trypsin-like serine proteases"/>
    <property type="match status" value="1"/>
</dbReference>
<feature type="chain" id="PRO_5041440492" description="Peptidase S1 domain-containing protein" evidence="3">
    <location>
        <begin position="20"/>
        <end position="263"/>
    </location>
</feature>
<dbReference type="PROSITE" id="PS50240">
    <property type="entry name" value="TRYPSIN_DOM"/>
    <property type="match status" value="1"/>
</dbReference>
<comment type="caution">
    <text evidence="5">The sequence shown here is derived from an EMBL/GenBank/DDBJ whole genome shotgun (WGS) entry which is preliminary data.</text>
</comment>
<dbReference type="Pfam" id="PF00089">
    <property type="entry name" value="Trypsin"/>
    <property type="match status" value="1"/>
</dbReference>
<keyword evidence="1" id="KW-1015">Disulfide bond</keyword>
<dbReference type="AlphaFoldDB" id="A0AA39ITK8"/>
<dbReference type="InterPro" id="IPR001314">
    <property type="entry name" value="Peptidase_S1A"/>
</dbReference>
<organism evidence="5 6">
    <name type="scientific">Steinernema hermaphroditum</name>
    <dbReference type="NCBI Taxonomy" id="289476"/>
    <lineage>
        <taxon>Eukaryota</taxon>
        <taxon>Metazoa</taxon>
        <taxon>Ecdysozoa</taxon>
        <taxon>Nematoda</taxon>
        <taxon>Chromadorea</taxon>
        <taxon>Rhabditida</taxon>
        <taxon>Tylenchina</taxon>
        <taxon>Panagrolaimomorpha</taxon>
        <taxon>Strongyloidoidea</taxon>
        <taxon>Steinernematidae</taxon>
        <taxon>Steinernema</taxon>
    </lineage>
</organism>
<dbReference type="GO" id="GO:0006508">
    <property type="term" value="P:proteolysis"/>
    <property type="evidence" value="ECO:0007669"/>
    <property type="project" value="UniProtKB-KW"/>
</dbReference>
<dbReference type="InterPro" id="IPR033116">
    <property type="entry name" value="TRYPSIN_SER"/>
</dbReference>
<evidence type="ECO:0000256" key="1">
    <source>
        <dbReference type="ARBA" id="ARBA00023157"/>
    </source>
</evidence>
<dbReference type="InterPro" id="IPR001254">
    <property type="entry name" value="Trypsin_dom"/>
</dbReference>
<dbReference type="InterPro" id="IPR009003">
    <property type="entry name" value="Peptidase_S1_PA"/>
</dbReference>
<dbReference type="GO" id="GO:0004252">
    <property type="term" value="F:serine-type endopeptidase activity"/>
    <property type="evidence" value="ECO:0007669"/>
    <property type="project" value="InterPro"/>
</dbReference>
<keyword evidence="2" id="KW-0378">Hydrolase</keyword>